<feature type="signal peptide" evidence="1">
    <location>
        <begin position="1"/>
        <end position="26"/>
    </location>
</feature>
<reference evidence="3" key="1">
    <citation type="submission" date="2020-09" db="EMBL/GenBank/DDBJ databases">
        <title>Streptomyces grisecoloratus sp. nov., isolated from cotton soil.</title>
        <authorList>
            <person name="Xing L."/>
        </authorList>
    </citation>
    <scope>NUCLEOTIDE SEQUENCE</scope>
    <source>
        <strain evidence="3">TRM S81-3</strain>
    </source>
</reference>
<keyword evidence="1" id="KW-0732">Signal</keyword>
<dbReference type="GO" id="GO:0004252">
    <property type="term" value="F:serine-type endopeptidase activity"/>
    <property type="evidence" value="ECO:0007669"/>
    <property type="project" value="InterPro"/>
</dbReference>
<evidence type="ECO:0000313" key="3">
    <source>
        <dbReference type="EMBL" id="MBD0420699.1"/>
    </source>
</evidence>
<dbReference type="CDD" id="cd00257">
    <property type="entry name" value="beta-trefoil_FSCN-like"/>
    <property type="match status" value="1"/>
</dbReference>
<dbReference type="PRINTS" id="PR00722">
    <property type="entry name" value="CHYMOTRYPSIN"/>
</dbReference>
<dbReference type="InterPro" id="IPR051333">
    <property type="entry name" value="CLIP_Serine_Protease"/>
</dbReference>
<protein>
    <submittedName>
        <fullName evidence="3">Trypsin-like serine protease</fullName>
    </submittedName>
</protein>
<organism evidence="3 4">
    <name type="scientific">Streptomyces griseicoloratus</name>
    <dbReference type="NCBI Taxonomy" id="2752516"/>
    <lineage>
        <taxon>Bacteria</taxon>
        <taxon>Bacillati</taxon>
        <taxon>Actinomycetota</taxon>
        <taxon>Actinomycetes</taxon>
        <taxon>Kitasatosporales</taxon>
        <taxon>Streptomycetaceae</taxon>
        <taxon>Streptomyces</taxon>
    </lineage>
</organism>
<evidence type="ECO:0000256" key="1">
    <source>
        <dbReference type="SAM" id="SignalP"/>
    </source>
</evidence>
<dbReference type="Gene3D" id="2.80.10.50">
    <property type="match status" value="2"/>
</dbReference>
<dbReference type="InterPro" id="IPR001314">
    <property type="entry name" value="Peptidase_S1A"/>
</dbReference>
<dbReference type="SMART" id="SM00020">
    <property type="entry name" value="Tryp_SPc"/>
    <property type="match status" value="1"/>
</dbReference>
<dbReference type="RefSeq" id="WP_188181697.1">
    <property type="nucleotide sequence ID" value="NZ_JACVQF010000190.1"/>
</dbReference>
<dbReference type="Proteomes" id="UP000621210">
    <property type="component" value="Unassembled WGS sequence"/>
</dbReference>
<keyword evidence="3" id="KW-0645">Protease</keyword>
<name>A0A926QQC8_9ACTN</name>
<sequence>MRRKYGAWVAGMLVAAGTLVAAPAEAAVGDAVADGARPYVAKIEIGDTERACSGALIEQRWVVTAASCFVDDPAQYASVAAGAPALPAKVTVGRTDLSTTTGQVRDVVELVPRPDRDLVLARLSSPVWGITPVALGSRAPVDGEALTVAGYGRTANEWVPDRLHAGSFTVTGTRGAELDIDSQDASVCMGDAGGPAVRAGAEGDELVAVSSRSWQGGCFGSDETRRAAVETRLDDITDWIATRVARWSLKAQATGTYVSAELNATGDQAGRLRARAADAAGGWEQFTLHTRDGGTTVALRSVANGLFVSTEVNRTGAYEAMLRARSESVAGSWELFTLVPQGSQYALRSSANGKYVVAEANYTGEDTGLLRARSTSVAGGWERFTLQHADNLRVAGAAPAGPTPLPLG</sequence>
<dbReference type="Gene3D" id="2.40.10.10">
    <property type="entry name" value="Trypsin-like serine proteases"/>
    <property type="match status" value="1"/>
</dbReference>
<accession>A0A926QQC8</accession>
<proteinExistence type="predicted"/>
<dbReference type="InterPro" id="IPR008999">
    <property type="entry name" value="Actin-crosslinking"/>
</dbReference>
<dbReference type="PROSITE" id="PS50240">
    <property type="entry name" value="TRYPSIN_DOM"/>
    <property type="match status" value="1"/>
</dbReference>
<dbReference type="EMBL" id="JACVQF010000190">
    <property type="protein sequence ID" value="MBD0420699.1"/>
    <property type="molecule type" value="Genomic_DNA"/>
</dbReference>
<feature type="chain" id="PRO_5037266514" evidence="1">
    <location>
        <begin position="27"/>
        <end position="408"/>
    </location>
</feature>
<dbReference type="PANTHER" id="PTHR24260">
    <property type="match status" value="1"/>
</dbReference>
<dbReference type="InterPro" id="IPR043504">
    <property type="entry name" value="Peptidase_S1_PA_chymotrypsin"/>
</dbReference>
<comment type="caution">
    <text evidence="3">The sequence shown here is derived from an EMBL/GenBank/DDBJ whole genome shotgun (WGS) entry which is preliminary data.</text>
</comment>
<dbReference type="InterPro" id="IPR009003">
    <property type="entry name" value="Peptidase_S1_PA"/>
</dbReference>
<dbReference type="SUPFAM" id="SSF50494">
    <property type="entry name" value="Trypsin-like serine proteases"/>
    <property type="match status" value="1"/>
</dbReference>
<dbReference type="GO" id="GO:0006508">
    <property type="term" value="P:proteolysis"/>
    <property type="evidence" value="ECO:0007669"/>
    <property type="project" value="UniProtKB-KW"/>
</dbReference>
<feature type="domain" description="Peptidase S1" evidence="2">
    <location>
        <begin position="14"/>
        <end position="245"/>
    </location>
</feature>
<gene>
    <name evidence="3" type="ORF">H0H10_16360</name>
</gene>
<dbReference type="Pfam" id="PF00089">
    <property type="entry name" value="Trypsin"/>
    <property type="match status" value="1"/>
</dbReference>
<dbReference type="SUPFAM" id="SSF50405">
    <property type="entry name" value="Actin-crosslinking proteins"/>
    <property type="match status" value="1"/>
</dbReference>
<reference evidence="3" key="2">
    <citation type="submission" date="2020-09" db="EMBL/GenBank/DDBJ databases">
        <authorList>
            <person name="Luo X."/>
        </authorList>
    </citation>
    <scope>NUCLEOTIDE SEQUENCE</scope>
    <source>
        <strain evidence="3">TRM S81-3</strain>
    </source>
</reference>
<keyword evidence="3" id="KW-0378">Hydrolase</keyword>
<dbReference type="AlphaFoldDB" id="A0A926QQC8"/>
<dbReference type="PANTHER" id="PTHR24260:SF136">
    <property type="entry name" value="GH08193P-RELATED"/>
    <property type="match status" value="1"/>
</dbReference>
<evidence type="ECO:0000259" key="2">
    <source>
        <dbReference type="PROSITE" id="PS50240"/>
    </source>
</evidence>
<keyword evidence="4" id="KW-1185">Reference proteome</keyword>
<dbReference type="InterPro" id="IPR001254">
    <property type="entry name" value="Trypsin_dom"/>
</dbReference>
<evidence type="ECO:0000313" key="4">
    <source>
        <dbReference type="Proteomes" id="UP000621210"/>
    </source>
</evidence>